<sequence>MKKTMTDSNQRDPGKSQASSGSTEQGFSADMARARQRLHAISSLALQQFEQVLSAYQSNNIRQAQQVLSQLQRAQDFELAMDDHCLDMLSHTASDRDLRLVLALLKAISDIEQICNQNVQIAQQILLNKTNTPTAKQLTAITTLAEPVGRMLGLALAALQQQSSAQAEQAISLAATVNKCYGAILRSNLAENAPSQTGQLGATLGVNWVARALERIAEHSVHLAKQAVFMARVSSGQSSRVELQPRRPDRG</sequence>
<comment type="caution">
    <text evidence="5">The sequence shown here is derived from an EMBL/GenBank/DDBJ whole genome shotgun (WGS) entry which is preliminary data.</text>
</comment>
<evidence type="ECO:0000256" key="1">
    <source>
        <dbReference type="ARBA" id="ARBA00008107"/>
    </source>
</evidence>
<dbReference type="InterPro" id="IPR026022">
    <property type="entry name" value="PhoU_dom"/>
</dbReference>
<reference evidence="5 6" key="1">
    <citation type="submission" date="2021-06" db="EMBL/GenBank/DDBJ databases">
        <title>Rheinheimera indica sp. nov., isolated from deep-sea sediment.</title>
        <authorList>
            <person name="Wang Z."/>
            <person name="Zhang X.-Y."/>
        </authorList>
    </citation>
    <scope>NUCLEOTIDE SEQUENCE [LARGE SCALE GENOMIC DNA]</scope>
    <source>
        <strain evidence="5 6">SM2107</strain>
    </source>
</reference>
<dbReference type="PANTHER" id="PTHR42930:SF3">
    <property type="entry name" value="PHOSPHATE-SPECIFIC TRANSPORT SYSTEM ACCESSORY PROTEIN PHOU"/>
    <property type="match status" value="1"/>
</dbReference>
<name>A0ABS6MPQ2_9GAMM</name>
<comment type="similarity">
    <text evidence="1">Belongs to the PhoU family.</text>
</comment>
<keyword evidence="6" id="KW-1185">Reference proteome</keyword>
<dbReference type="EMBL" id="JAHRID010000009">
    <property type="protein sequence ID" value="MBV2130809.1"/>
    <property type="molecule type" value="Genomic_DNA"/>
</dbReference>
<dbReference type="Proteomes" id="UP000704611">
    <property type="component" value="Unassembled WGS sequence"/>
</dbReference>
<proteinExistence type="inferred from homology"/>
<evidence type="ECO:0000256" key="2">
    <source>
        <dbReference type="ARBA" id="ARBA00022592"/>
    </source>
</evidence>
<feature type="compositionally biased region" description="Polar residues" evidence="3">
    <location>
        <begin position="16"/>
        <end position="26"/>
    </location>
</feature>
<gene>
    <name evidence="5" type="ORF">KQY15_17060</name>
</gene>
<feature type="domain" description="PhoU" evidence="4">
    <location>
        <begin position="142"/>
        <end position="226"/>
    </location>
</feature>
<dbReference type="PANTHER" id="PTHR42930">
    <property type="entry name" value="PHOSPHATE-SPECIFIC TRANSPORT SYSTEM ACCESSORY PROTEIN PHOU"/>
    <property type="match status" value="1"/>
</dbReference>
<protein>
    <recommendedName>
        <fullName evidence="4">PhoU domain-containing protein</fullName>
    </recommendedName>
</protein>
<feature type="region of interest" description="Disordered" evidence="3">
    <location>
        <begin position="1"/>
        <end position="29"/>
    </location>
</feature>
<dbReference type="Pfam" id="PF01895">
    <property type="entry name" value="PhoU"/>
    <property type="match status" value="2"/>
</dbReference>
<evidence type="ECO:0000256" key="3">
    <source>
        <dbReference type="SAM" id="MobiDB-lite"/>
    </source>
</evidence>
<evidence type="ECO:0000259" key="4">
    <source>
        <dbReference type="Pfam" id="PF01895"/>
    </source>
</evidence>
<feature type="domain" description="PhoU" evidence="4">
    <location>
        <begin position="41"/>
        <end position="124"/>
    </location>
</feature>
<dbReference type="InterPro" id="IPR028366">
    <property type="entry name" value="PhoU"/>
</dbReference>
<organism evidence="5 6">
    <name type="scientific">Arsukibacterium indicum</name>
    <dbReference type="NCBI Taxonomy" id="2848612"/>
    <lineage>
        <taxon>Bacteria</taxon>
        <taxon>Pseudomonadati</taxon>
        <taxon>Pseudomonadota</taxon>
        <taxon>Gammaproteobacteria</taxon>
        <taxon>Chromatiales</taxon>
        <taxon>Chromatiaceae</taxon>
        <taxon>Arsukibacterium</taxon>
    </lineage>
</organism>
<keyword evidence="2" id="KW-0592">Phosphate transport</keyword>
<evidence type="ECO:0000313" key="5">
    <source>
        <dbReference type="EMBL" id="MBV2130809.1"/>
    </source>
</evidence>
<evidence type="ECO:0000313" key="6">
    <source>
        <dbReference type="Proteomes" id="UP000704611"/>
    </source>
</evidence>
<dbReference type="RefSeq" id="WP_217671115.1">
    <property type="nucleotide sequence ID" value="NZ_JAHRID010000009.1"/>
</dbReference>
<accession>A0ABS6MPQ2</accession>
<keyword evidence="2" id="KW-0813">Transport</keyword>